<dbReference type="EMBL" id="HG994371">
    <property type="protein sequence ID" value="CAF2017449.1"/>
    <property type="molecule type" value="Genomic_DNA"/>
</dbReference>
<proteinExistence type="predicted"/>
<protein>
    <submittedName>
        <fullName evidence="2">(rape) hypothetical protein</fullName>
    </submittedName>
</protein>
<keyword evidence="1" id="KW-0812">Transmembrane</keyword>
<organism evidence="2">
    <name type="scientific">Brassica napus</name>
    <name type="common">Rape</name>
    <dbReference type="NCBI Taxonomy" id="3708"/>
    <lineage>
        <taxon>Eukaryota</taxon>
        <taxon>Viridiplantae</taxon>
        <taxon>Streptophyta</taxon>
        <taxon>Embryophyta</taxon>
        <taxon>Tracheophyta</taxon>
        <taxon>Spermatophyta</taxon>
        <taxon>Magnoliopsida</taxon>
        <taxon>eudicotyledons</taxon>
        <taxon>Gunneridae</taxon>
        <taxon>Pentapetalae</taxon>
        <taxon>rosids</taxon>
        <taxon>malvids</taxon>
        <taxon>Brassicales</taxon>
        <taxon>Brassicaceae</taxon>
        <taxon>Brassiceae</taxon>
        <taxon>Brassica</taxon>
    </lineage>
</organism>
<dbReference type="AlphaFoldDB" id="A0A816N1L9"/>
<gene>
    <name evidence="2" type="ORF">DARMORV10_C07P44480.1</name>
</gene>
<accession>A0A816N1L9</accession>
<feature type="transmembrane region" description="Helical" evidence="1">
    <location>
        <begin position="17"/>
        <end position="36"/>
    </location>
</feature>
<reference evidence="2" key="1">
    <citation type="submission" date="2021-01" db="EMBL/GenBank/DDBJ databases">
        <authorList>
            <consortium name="Genoscope - CEA"/>
            <person name="William W."/>
        </authorList>
    </citation>
    <scope>NUCLEOTIDE SEQUENCE</scope>
</reference>
<dbReference type="Proteomes" id="UP001295469">
    <property type="component" value="Chromosome C07"/>
</dbReference>
<keyword evidence="1" id="KW-0472">Membrane</keyword>
<evidence type="ECO:0000256" key="1">
    <source>
        <dbReference type="SAM" id="Phobius"/>
    </source>
</evidence>
<keyword evidence="1" id="KW-1133">Transmembrane helix</keyword>
<evidence type="ECO:0000313" key="2">
    <source>
        <dbReference type="EMBL" id="CAF2017449.1"/>
    </source>
</evidence>
<sequence length="68" mass="8004">MQCVAFCCLLWHVTWMLLPYGPTLLFFFFFFCLMIYKRSTQNTNLYTCGTIIIQHVGKLCDLESVIIL</sequence>
<name>A0A816N1L9_BRANA</name>